<dbReference type="SUPFAM" id="SSF55804">
    <property type="entry name" value="Phoshotransferase/anion transport protein"/>
    <property type="match status" value="1"/>
</dbReference>
<accession>A0ABV4AAT9</accession>
<name>A0ABV4AAT9_9ENTR</name>
<dbReference type="PANTHER" id="PTHR30185">
    <property type="entry name" value="CRYPTIC BETA-GLUCOSIDE BGL OPERON ANTITERMINATOR"/>
    <property type="match status" value="1"/>
</dbReference>
<evidence type="ECO:0000259" key="1">
    <source>
        <dbReference type="PROSITE" id="PS51094"/>
    </source>
</evidence>
<dbReference type="NCBIfam" id="NF007366">
    <property type="entry name" value="PRK09863.1"/>
    <property type="match status" value="1"/>
</dbReference>
<dbReference type="InterPro" id="IPR016152">
    <property type="entry name" value="PTrfase/Anion_transptr"/>
</dbReference>
<dbReference type="Gene3D" id="3.40.930.10">
    <property type="entry name" value="Mannitol-specific EII, Chain A"/>
    <property type="match status" value="1"/>
</dbReference>
<feature type="domain" description="PTS EIIA type-2" evidence="1">
    <location>
        <begin position="443"/>
        <end position="580"/>
    </location>
</feature>
<dbReference type="InterPro" id="IPR036388">
    <property type="entry name" value="WH-like_DNA-bd_sf"/>
</dbReference>
<reference evidence="2 3" key="1">
    <citation type="submission" date="2024-03" db="EMBL/GenBank/DDBJ databases">
        <title>Role of Flies in the Dissemination of Carbapenem-Resistant Enterobacteriaceae (CRE): An Epidemiological and Genomic Study in China.</title>
        <authorList>
            <person name="Chen K."/>
            <person name="Zhang R."/>
            <person name="Chen S."/>
        </authorList>
    </citation>
    <scope>NUCLEOTIDE SEQUENCE [LARGE SCALE GENOMIC DNA]</scope>
    <source>
        <strain evidence="3">fly-313</strain>
    </source>
</reference>
<dbReference type="RefSeq" id="WP_369498824.1">
    <property type="nucleotide sequence ID" value="NZ_JBFZPZ010000020.1"/>
</dbReference>
<dbReference type="InterPro" id="IPR002178">
    <property type="entry name" value="PTS_EIIA_type-2_dom"/>
</dbReference>
<dbReference type="InterPro" id="IPR050661">
    <property type="entry name" value="BglG_antiterminators"/>
</dbReference>
<dbReference type="Pfam" id="PF00359">
    <property type="entry name" value="PTS_EIIA_2"/>
    <property type="match status" value="1"/>
</dbReference>
<protein>
    <submittedName>
        <fullName evidence="2">Frv operon regulatory protein</fullName>
    </submittedName>
</protein>
<dbReference type="Pfam" id="PF08279">
    <property type="entry name" value="HTH_11"/>
    <property type="match status" value="1"/>
</dbReference>
<dbReference type="PANTHER" id="PTHR30185:SF14">
    <property type="entry name" value="STATIONARY PHASE-INDUCIBLE PROTEIN CSIE-RELATED"/>
    <property type="match status" value="1"/>
</dbReference>
<gene>
    <name evidence="2" type="ORF">AB7Z85_19000</name>
</gene>
<organism evidence="2 3">
    <name type="scientific">Pseudenterobacter timonensis</name>
    <dbReference type="NCBI Taxonomy" id="1755099"/>
    <lineage>
        <taxon>Bacteria</taxon>
        <taxon>Pseudomonadati</taxon>
        <taxon>Pseudomonadota</taxon>
        <taxon>Gammaproteobacteria</taxon>
        <taxon>Enterobacterales</taxon>
        <taxon>Enterobacteriaceae</taxon>
        <taxon>Pseudenterobacter</taxon>
    </lineage>
</organism>
<evidence type="ECO:0000313" key="2">
    <source>
        <dbReference type="EMBL" id="MEX9254583.1"/>
    </source>
</evidence>
<keyword evidence="3" id="KW-1185">Reference proteome</keyword>
<proteinExistence type="predicted"/>
<dbReference type="SUPFAM" id="SSF46785">
    <property type="entry name" value="Winged helix' DNA-binding domain"/>
    <property type="match status" value="1"/>
</dbReference>
<dbReference type="PROSITE" id="PS51094">
    <property type="entry name" value="PTS_EIIA_TYPE_2"/>
    <property type="match status" value="1"/>
</dbReference>
<dbReference type="InterPro" id="IPR036390">
    <property type="entry name" value="WH_DNA-bd_sf"/>
</dbReference>
<sequence>MLNERQFALLDLLESQPATLSALARQTGVSSRTVQRDIDYLNFTLNGTARIQPTGNGDYQLEMLDRRRYLQLLQRHDNDDRLLALLLIHPVLTRAQLADALNLPDAWIAERLPKLKRRYGRVFKLVSRPGAGYSIDVEQDKRILLLANLFKKDPFIYPLASVTPAALHALQARCRELRCWPDVNGDYLANVILAVYALRQQVAEPPIVRPHAGLQAALDAAGIWMRPAAQSVLAERLDKLQQSAEAITAGEVARLLTSLTDQGQPQMVDAQLIADLTGHLKRCAAMPQWLPESHPNAMNTLKAAWPAAFDMSAKFVSSLRKKEDLPLPDSDLPALYFACALERLHSEWTPVALLADQHAIATLNKMAIERDIQNCRVVVALSPDELAVLCDELRPALIINNSHFQLEENPRNVLVIRNIITAAGIDRIKDFLASAFIRQQPEKFFPPEGSFRYANRASESWDEVIAAVTARLLEKLLITKDEALRIGQREREGENLIVNHVAIPHCWSEAAGPFRGYFITLERALCVNGEPVKHALIACASAVNRQELKVFSFLAGMLSSYSPQQIDRVDSYEAFIALLR</sequence>
<dbReference type="Proteomes" id="UP001561463">
    <property type="component" value="Unassembled WGS sequence"/>
</dbReference>
<comment type="caution">
    <text evidence="2">The sequence shown here is derived from an EMBL/GenBank/DDBJ whole genome shotgun (WGS) entry which is preliminary data.</text>
</comment>
<dbReference type="Gene3D" id="1.10.10.10">
    <property type="entry name" value="Winged helix-like DNA-binding domain superfamily/Winged helix DNA-binding domain"/>
    <property type="match status" value="1"/>
</dbReference>
<dbReference type="InterPro" id="IPR013196">
    <property type="entry name" value="HTH_11"/>
</dbReference>
<dbReference type="EMBL" id="JBFZPZ010000020">
    <property type="protein sequence ID" value="MEX9254583.1"/>
    <property type="molecule type" value="Genomic_DNA"/>
</dbReference>
<evidence type="ECO:0000313" key="3">
    <source>
        <dbReference type="Proteomes" id="UP001561463"/>
    </source>
</evidence>